<evidence type="ECO:0000256" key="3">
    <source>
        <dbReference type="ARBA" id="ARBA00022771"/>
    </source>
</evidence>
<dbReference type="PANTHER" id="PTHR12603:SF0">
    <property type="entry name" value="CCR4-NOT TRANSCRIPTION COMPLEX SUBUNIT 4"/>
    <property type="match status" value="1"/>
</dbReference>
<dbReference type="VEuPathDB" id="FungiDB:AMAG_12338"/>
<dbReference type="InterPro" id="IPR012677">
    <property type="entry name" value="Nucleotide-bd_a/b_plait_sf"/>
</dbReference>
<dbReference type="InterPro" id="IPR039780">
    <property type="entry name" value="Mot2"/>
</dbReference>
<evidence type="ECO:0000256" key="4">
    <source>
        <dbReference type="ARBA" id="ARBA00022833"/>
    </source>
</evidence>
<feature type="coiled-coil region" evidence="10">
    <location>
        <begin position="1066"/>
        <end position="1093"/>
    </location>
</feature>
<accession>A0A0L0SXN7</accession>
<evidence type="ECO:0000256" key="2">
    <source>
        <dbReference type="ARBA" id="ARBA00022723"/>
    </source>
</evidence>
<dbReference type="PROSITE" id="PS50089">
    <property type="entry name" value="ZF_RING_2"/>
    <property type="match status" value="1"/>
</dbReference>
<keyword evidence="2" id="KW-0479">Metal-binding</keyword>
<dbReference type="InterPro" id="IPR001841">
    <property type="entry name" value="Znf_RING"/>
</dbReference>
<dbReference type="FunFam" id="3.30.40.10:FF:000006">
    <property type="entry name" value="CCR4-NOT transcription complex subunit 4"/>
    <property type="match status" value="1"/>
</dbReference>
<feature type="region of interest" description="Disordered" evidence="11">
    <location>
        <begin position="715"/>
        <end position="758"/>
    </location>
</feature>
<keyword evidence="6 10" id="KW-0175">Coiled coil</keyword>
<dbReference type="InterPro" id="IPR039515">
    <property type="entry name" value="NOT4_mRING-HC-C4C4"/>
</dbReference>
<dbReference type="InterPro" id="IPR034261">
    <property type="entry name" value="CNOT4_RRM"/>
</dbReference>
<dbReference type="GO" id="GO:0030014">
    <property type="term" value="C:CCR4-NOT complex"/>
    <property type="evidence" value="ECO:0007669"/>
    <property type="project" value="InterPro"/>
</dbReference>
<dbReference type="SUPFAM" id="SSF54928">
    <property type="entry name" value="RNA-binding domain, RBD"/>
    <property type="match status" value="1"/>
</dbReference>
<evidence type="ECO:0008006" key="16">
    <source>
        <dbReference type="Google" id="ProtNLM"/>
    </source>
</evidence>
<feature type="region of interest" description="Disordered" evidence="11">
    <location>
        <begin position="676"/>
        <end position="697"/>
    </location>
</feature>
<dbReference type="Pfam" id="PF14570">
    <property type="entry name" value="zf-RING_4"/>
    <property type="match status" value="1"/>
</dbReference>
<feature type="compositionally biased region" description="Pro residues" evidence="11">
    <location>
        <begin position="719"/>
        <end position="740"/>
    </location>
</feature>
<evidence type="ECO:0000256" key="8">
    <source>
        <dbReference type="PROSITE-ProRule" id="PRU00175"/>
    </source>
</evidence>
<organism evidence="14 15">
    <name type="scientific">Allomyces macrogynus (strain ATCC 38327)</name>
    <name type="common">Allomyces javanicus var. macrogynus</name>
    <dbReference type="NCBI Taxonomy" id="578462"/>
    <lineage>
        <taxon>Eukaryota</taxon>
        <taxon>Fungi</taxon>
        <taxon>Fungi incertae sedis</taxon>
        <taxon>Blastocladiomycota</taxon>
        <taxon>Blastocladiomycetes</taxon>
        <taxon>Blastocladiales</taxon>
        <taxon>Blastocladiaceae</taxon>
        <taxon>Allomyces</taxon>
    </lineage>
</organism>
<dbReference type="InterPro" id="IPR013083">
    <property type="entry name" value="Znf_RING/FYVE/PHD"/>
</dbReference>
<dbReference type="GO" id="GO:0003723">
    <property type="term" value="F:RNA binding"/>
    <property type="evidence" value="ECO:0007669"/>
    <property type="project" value="UniProtKB-UniRule"/>
</dbReference>
<comment type="subcellular location">
    <subcellularLocation>
        <location evidence="1">Nucleus</location>
    </subcellularLocation>
</comment>
<evidence type="ECO:0000313" key="14">
    <source>
        <dbReference type="EMBL" id="KNE67272.1"/>
    </source>
</evidence>
<feature type="region of interest" description="Disordered" evidence="11">
    <location>
        <begin position="780"/>
        <end position="952"/>
    </location>
</feature>
<evidence type="ECO:0000256" key="1">
    <source>
        <dbReference type="ARBA" id="ARBA00004123"/>
    </source>
</evidence>
<reference evidence="14 15" key="1">
    <citation type="submission" date="2009-11" db="EMBL/GenBank/DDBJ databases">
        <title>Annotation of Allomyces macrogynus ATCC 38327.</title>
        <authorList>
            <consortium name="The Broad Institute Genome Sequencing Platform"/>
            <person name="Russ C."/>
            <person name="Cuomo C."/>
            <person name="Burger G."/>
            <person name="Gray M.W."/>
            <person name="Holland P.W.H."/>
            <person name="King N."/>
            <person name="Lang F.B.F."/>
            <person name="Roger A.J."/>
            <person name="Ruiz-Trillo I."/>
            <person name="Young S.K."/>
            <person name="Zeng Q."/>
            <person name="Gargeya S."/>
            <person name="Fitzgerald M."/>
            <person name="Haas B."/>
            <person name="Abouelleil A."/>
            <person name="Alvarado L."/>
            <person name="Arachchi H.M."/>
            <person name="Berlin A."/>
            <person name="Chapman S.B."/>
            <person name="Gearin G."/>
            <person name="Goldberg J."/>
            <person name="Griggs A."/>
            <person name="Gujja S."/>
            <person name="Hansen M."/>
            <person name="Heiman D."/>
            <person name="Howarth C."/>
            <person name="Larimer J."/>
            <person name="Lui A."/>
            <person name="MacDonald P.J.P."/>
            <person name="McCowen C."/>
            <person name="Montmayeur A."/>
            <person name="Murphy C."/>
            <person name="Neiman D."/>
            <person name="Pearson M."/>
            <person name="Priest M."/>
            <person name="Roberts A."/>
            <person name="Saif S."/>
            <person name="Shea T."/>
            <person name="Sisk P."/>
            <person name="Stolte C."/>
            <person name="Sykes S."/>
            <person name="Wortman J."/>
            <person name="Nusbaum C."/>
            <person name="Birren B."/>
        </authorList>
    </citation>
    <scope>NUCLEOTIDE SEQUENCE [LARGE SCALE GENOMIC DNA]</scope>
    <source>
        <strain evidence="14 15">ATCC 38327</strain>
    </source>
</reference>
<dbReference type="PANTHER" id="PTHR12603">
    <property type="entry name" value="CCR4-NOT TRANSCRIPTION COMPLEX RELATED"/>
    <property type="match status" value="1"/>
</dbReference>
<dbReference type="PROSITE" id="PS50102">
    <property type="entry name" value="RRM"/>
    <property type="match status" value="1"/>
</dbReference>
<evidence type="ECO:0000313" key="15">
    <source>
        <dbReference type="Proteomes" id="UP000054350"/>
    </source>
</evidence>
<feature type="compositionally biased region" description="Low complexity" evidence="11">
    <location>
        <begin position="780"/>
        <end position="791"/>
    </location>
</feature>
<feature type="compositionally biased region" description="Pro residues" evidence="11">
    <location>
        <begin position="376"/>
        <end position="389"/>
    </location>
</feature>
<dbReference type="eggNOG" id="KOG2068">
    <property type="taxonomic scope" value="Eukaryota"/>
</dbReference>
<feature type="compositionally biased region" description="Low complexity" evidence="11">
    <location>
        <begin position="261"/>
        <end position="276"/>
    </location>
</feature>
<dbReference type="GO" id="GO:0005634">
    <property type="term" value="C:nucleus"/>
    <property type="evidence" value="ECO:0007669"/>
    <property type="project" value="UniProtKB-SubCell"/>
</dbReference>
<dbReference type="InterPro" id="IPR035979">
    <property type="entry name" value="RBD_domain_sf"/>
</dbReference>
<keyword evidence="5 9" id="KW-0694">RNA-binding</keyword>
<dbReference type="Proteomes" id="UP000054350">
    <property type="component" value="Unassembled WGS sequence"/>
</dbReference>
<name>A0A0L0SXN7_ALLM3</name>
<feature type="compositionally biased region" description="Low complexity" evidence="11">
    <location>
        <begin position="366"/>
        <end position="375"/>
    </location>
</feature>
<dbReference type="OMA" id="TIQHTAK"/>
<dbReference type="SUPFAM" id="SSF57850">
    <property type="entry name" value="RING/U-box"/>
    <property type="match status" value="1"/>
</dbReference>
<feature type="compositionally biased region" description="Basic residues" evidence="11">
    <location>
        <begin position="941"/>
        <end position="950"/>
    </location>
</feature>
<dbReference type="EMBL" id="GG745352">
    <property type="protein sequence ID" value="KNE67272.1"/>
    <property type="molecule type" value="Genomic_DNA"/>
</dbReference>
<feature type="domain" description="RRM" evidence="13">
    <location>
        <begin position="109"/>
        <end position="196"/>
    </location>
</feature>
<evidence type="ECO:0000259" key="12">
    <source>
        <dbReference type="PROSITE" id="PS50089"/>
    </source>
</evidence>
<evidence type="ECO:0000256" key="7">
    <source>
        <dbReference type="ARBA" id="ARBA00023242"/>
    </source>
</evidence>
<feature type="region of interest" description="Disordered" evidence="11">
    <location>
        <begin position="226"/>
        <end position="324"/>
    </location>
</feature>
<feature type="compositionally biased region" description="Low complexity" evidence="11">
    <location>
        <begin position="891"/>
        <end position="909"/>
    </location>
</feature>
<feature type="compositionally biased region" description="Low complexity" evidence="11">
    <location>
        <begin position="684"/>
        <end position="697"/>
    </location>
</feature>
<feature type="compositionally biased region" description="Low complexity" evidence="11">
    <location>
        <begin position="927"/>
        <end position="940"/>
    </location>
</feature>
<dbReference type="GO" id="GO:0008270">
    <property type="term" value="F:zinc ion binding"/>
    <property type="evidence" value="ECO:0007669"/>
    <property type="project" value="UniProtKB-KW"/>
</dbReference>
<feature type="domain" description="RING-type" evidence="12">
    <location>
        <begin position="8"/>
        <end position="51"/>
    </location>
</feature>
<dbReference type="InterPro" id="IPR003954">
    <property type="entry name" value="RRM_euk-type"/>
</dbReference>
<dbReference type="InterPro" id="IPR000504">
    <property type="entry name" value="RRM_dom"/>
</dbReference>
<dbReference type="OrthoDB" id="1923159at2759"/>
<dbReference type="CDD" id="cd16618">
    <property type="entry name" value="mRING-HC-C4C4_CNOT4"/>
    <property type="match status" value="1"/>
</dbReference>
<evidence type="ECO:0000256" key="11">
    <source>
        <dbReference type="SAM" id="MobiDB-lite"/>
    </source>
</evidence>
<dbReference type="GO" id="GO:0004842">
    <property type="term" value="F:ubiquitin-protein transferase activity"/>
    <property type="evidence" value="ECO:0007669"/>
    <property type="project" value="InterPro"/>
</dbReference>
<evidence type="ECO:0000256" key="10">
    <source>
        <dbReference type="SAM" id="Coils"/>
    </source>
</evidence>
<protein>
    <recommendedName>
        <fullName evidence="16">RING-type domain-containing protein</fullName>
    </recommendedName>
</protein>
<dbReference type="GO" id="GO:0016567">
    <property type="term" value="P:protein ubiquitination"/>
    <property type="evidence" value="ECO:0007669"/>
    <property type="project" value="TreeGrafter"/>
</dbReference>
<dbReference type="Gene3D" id="3.30.70.330">
    <property type="match status" value="1"/>
</dbReference>
<dbReference type="Gene3D" id="3.30.40.10">
    <property type="entry name" value="Zinc/RING finger domain, C3HC4 (zinc finger)"/>
    <property type="match status" value="1"/>
</dbReference>
<evidence type="ECO:0000259" key="13">
    <source>
        <dbReference type="PROSITE" id="PS50102"/>
    </source>
</evidence>
<dbReference type="SMART" id="SM00361">
    <property type="entry name" value="RRM_1"/>
    <property type="match status" value="1"/>
</dbReference>
<evidence type="ECO:0000256" key="9">
    <source>
        <dbReference type="PROSITE-ProRule" id="PRU00176"/>
    </source>
</evidence>
<keyword evidence="7" id="KW-0539">Nucleus</keyword>
<sequence length="1107" mass="115442">MEDDELSCPLCCEEIAPVDKYFFPCPCGYQICRFCWNHIREDHNQLCPACRRQFDDDGVQFRPVPPDELAKLNADRKRRAKRTKGGSSSLLGLDVDRSHLKDSKVYQRSLVYVTGLPPKYANEDLLRSDGYFGQFGRILKLSITRRPPQTIGGKTGENQIGVHVTFASPFEAACAIQYVEGSVIENRVLHATFGTNKYCPAWLVGRQCGTVGCGFLHEVTESADPATVPTVKTGTGGPPRYFGPRGRKPATAAGSGRGALSAPPDAADAQPPMSAPVHRPSPAPPERTRSPATGGGAVLPPTVNWAARKPDAPRPITPTNGVSPILSHRLFPDLSAAAAKPPEPKPVSARTVQRKPSVPAHLTADTAVSPSSTASTPPPAPATPPPPRIKLPKPEKPPVVEYEEPQPETRKQQLARVLALERQRAQEQQLAVDEDETPPESTPSSSHATRPPSPDVPLPPLDLGAYILATPPDRVPAVAYAGGMGTPTAAIQPAVATPWMLASALVLLNAMARPTDPDVYAGPFRPLDTGDLMHDIMEDRTVLAAPGGRNERAPKVAPHQAAVPIAPAAAPMSRHASLVALLNGHVGRTGGLHTPSPPPQQQQMPAVADVFKQMLMRGQAQQQGPMPSQMQQQQAMHPSLHADLLMRSRSPAPNPAGVAGLPFHDPAIMSVRMDYHQPLPQRPPTSSTAASTATPRGATPTMLQRLQESLAGKALPARMTPPPAPAPTSTPPMAGPPPGFGPKHHGVTARSSARDGDTAITASHASSAAPVAVPAATATTAGAESSVGTGSCAMSRDPSPSPRATSTANPSSPLPPPRVPDEHRPASSQPSVPLLHAIPNPSFSFPEPPPPQPRAAPPFAAPPGFALNLNRSPSPLSAAPSGVTESLDDVPASAASSPSLAETSAPAEPDSIAAEDESSAPPPTTPPTSTTPTAAATSSAARRKKKRRKAAAAAAAAASAAAASSSSSTVDVSGASVTFTADLDSPDWTGIVRALSGLLGDSGAITSSSRTLTSLIPLLSGADDEVLSDLQALLQRDTQKLTVALREAGNGLMAALAGPSGSGENLVMSAADLAALEAQVDAAKRETAMWEQELRRVMTRNRQAGLM</sequence>
<evidence type="ECO:0000256" key="5">
    <source>
        <dbReference type="ARBA" id="ARBA00022884"/>
    </source>
</evidence>
<feature type="region of interest" description="Disordered" evidence="11">
    <location>
        <begin position="337"/>
        <end position="459"/>
    </location>
</feature>
<dbReference type="STRING" id="578462.A0A0L0SXN7"/>
<dbReference type="CDD" id="cd12438">
    <property type="entry name" value="RRM_CNOT4"/>
    <property type="match status" value="1"/>
</dbReference>
<keyword evidence="4" id="KW-0862">Zinc</keyword>
<gene>
    <name evidence="14" type="ORF">AMAG_12338</name>
</gene>
<keyword evidence="3 8" id="KW-0863">Zinc-finger</keyword>
<feature type="compositionally biased region" description="Pro residues" evidence="11">
    <location>
        <begin position="846"/>
        <end position="861"/>
    </location>
</feature>
<keyword evidence="15" id="KW-1185">Reference proteome</keyword>
<reference evidence="15" key="2">
    <citation type="submission" date="2009-11" db="EMBL/GenBank/DDBJ databases">
        <title>The Genome Sequence of Allomyces macrogynus strain ATCC 38327.</title>
        <authorList>
            <consortium name="The Broad Institute Genome Sequencing Platform"/>
            <person name="Russ C."/>
            <person name="Cuomo C."/>
            <person name="Shea T."/>
            <person name="Young S.K."/>
            <person name="Zeng Q."/>
            <person name="Koehrsen M."/>
            <person name="Haas B."/>
            <person name="Borodovsky M."/>
            <person name="Guigo R."/>
            <person name="Alvarado L."/>
            <person name="Berlin A."/>
            <person name="Borenstein D."/>
            <person name="Chen Z."/>
            <person name="Engels R."/>
            <person name="Freedman E."/>
            <person name="Gellesch M."/>
            <person name="Goldberg J."/>
            <person name="Griggs A."/>
            <person name="Gujja S."/>
            <person name="Heiman D."/>
            <person name="Hepburn T."/>
            <person name="Howarth C."/>
            <person name="Jen D."/>
            <person name="Larson L."/>
            <person name="Lewis B."/>
            <person name="Mehta T."/>
            <person name="Park D."/>
            <person name="Pearson M."/>
            <person name="Roberts A."/>
            <person name="Saif S."/>
            <person name="Shenoy N."/>
            <person name="Sisk P."/>
            <person name="Stolte C."/>
            <person name="Sykes S."/>
            <person name="Walk T."/>
            <person name="White J."/>
            <person name="Yandava C."/>
            <person name="Burger G."/>
            <person name="Gray M.W."/>
            <person name="Holland P.W.H."/>
            <person name="King N."/>
            <person name="Lang F.B.F."/>
            <person name="Roger A.J."/>
            <person name="Ruiz-Trillo I."/>
            <person name="Lander E."/>
            <person name="Nusbaum C."/>
        </authorList>
    </citation>
    <scope>NUCLEOTIDE SEQUENCE [LARGE SCALE GENOMIC DNA]</scope>
    <source>
        <strain evidence="15">ATCC 38327</strain>
    </source>
</reference>
<feature type="compositionally biased region" description="Low complexity" evidence="11">
    <location>
        <begin position="226"/>
        <end position="244"/>
    </location>
</feature>
<evidence type="ECO:0000256" key="6">
    <source>
        <dbReference type="ARBA" id="ARBA00023054"/>
    </source>
</evidence>
<dbReference type="AlphaFoldDB" id="A0A0L0SXN7"/>
<proteinExistence type="predicted"/>